<accession>A0AAV4SKS4</accession>
<evidence type="ECO:0000313" key="1">
    <source>
        <dbReference type="EMBL" id="GIY35008.1"/>
    </source>
</evidence>
<reference evidence="1 2" key="1">
    <citation type="submission" date="2021-06" db="EMBL/GenBank/DDBJ databases">
        <title>Caerostris extrusa draft genome.</title>
        <authorList>
            <person name="Kono N."/>
            <person name="Arakawa K."/>
        </authorList>
    </citation>
    <scope>NUCLEOTIDE SEQUENCE [LARGE SCALE GENOMIC DNA]</scope>
</reference>
<protein>
    <submittedName>
        <fullName evidence="1">Uncharacterized protein</fullName>
    </submittedName>
</protein>
<keyword evidence="2" id="KW-1185">Reference proteome</keyword>
<sequence length="96" mass="11190">MKLKEVWYLSQSRQRLTQAAKARELRAPIYSSRLRLTETELWTTAEIRPVCFHCGLQQGKEAIFKIIDYADIMTTKLTMKISNYHTLISDSLEVNP</sequence>
<dbReference type="EMBL" id="BPLR01009846">
    <property type="protein sequence ID" value="GIY35008.1"/>
    <property type="molecule type" value="Genomic_DNA"/>
</dbReference>
<evidence type="ECO:0000313" key="2">
    <source>
        <dbReference type="Proteomes" id="UP001054945"/>
    </source>
</evidence>
<dbReference type="AlphaFoldDB" id="A0AAV4SKS4"/>
<name>A0AAV4SKS4_CAEEX</name>
<comment type="caution">
    <text evidence="1">The sequence shown here is derived from an EMBL/GenBank/DDBJ whole genome shotgun (WGS) entry which is preliminary data.</text>
</comment>
<gene>
    <name evidence="1" type="ORF">CEXT_511471</name>
</gene>
<dbReference type="Proteomes" id="UP001054945">
    <property type="component" value="Unassembled WGS sequence"/>
</dbReference>
<proteinExistence type="predicted"/>
<organism evidence="1 2">
    <name type="scientific">Caerostris extrusa</name>
    <name type="common">Bark spider</name>
    <name type="synonym">Caerostris bankana</name>
    <dbReference type="NCBI Taxonomy" id="172846"/>
    <lineage>
        <taxon>Eukaryota</taxon>
        <taxon>Metazoa</taxon>
        <taxon>Ecdysozoa</taxon>
        <taxon>Arthropoda</taxon>
        <taxon>Chelicerata</taxon>
        <taxon>Arachnida</taxon>
        <taxon>Araneae</taxon>
        <taxon>Araneomorphae</taxon>
        <taxon>Entelegynae</taxon>
        <taxon>Araneoidea</taxon>
        <taxon>Araneidae</taxon>
        <taxon>Caerostris</taxon>
    </lineage>
</organism>